<evidence type="ECO:0000313" key="2">
    <source>
        <dbReference type="Proteomes" id="UP001597197"/>
    </source>
</evidence>
<keyword evidence="2" id="KW-1185">Reference proteome</keyword>
<organism evidence="1 2">
    <name type="scientific">Hymenobacter bucti</name>
    <dbReference type="NCBI Taxonomy" id="1844114"/>
    <lineage>
        <taxon>Bacteria</taxon>
        <taxon>Pseudomonadati</taxon>
        <taxon>Bacteroidota</taxon>
        <taxon>Cytophagia</taxon>
        <taxon>Cytophagales</taxon>
        <taxon>Hymenobacteraceae</taxon>
        <taxon>Hymenobacter</taxon>
    </lineage>
</organism>
<comment type="caution">
    <text evidence="1">The sequence shown here is derived from an EMBL/GenBank/DDBJ whole genome shotgun (WGS) entry which is preliminary data.</text>
</comment>
<dbReference type="EMBL" id="JBHUFD010000018">
    <property type="protein sequence ID" value="MFD1874905.1"/>
    <property type="molecule type" value="Genomic_DNA"/>
</dbReference>
<reference evidence="2" key="1">
    <citation type="journal article" date="2019" name="Int. J. Syst. Evol. Microbiol.">
        <title>The Global Catalogue of Microorganisms (GCM) 10K type strain sequencing project: providing services to taxonomists for standard genome sequencing and annotation.</title>
        <authorList>
            <consortium name="The Broad Institute Genomics Platform"/>
            <consortium name="The Broad Institute Genome Sequencing Center for Infectious Disease"/>
            <person name="Wu L."/>
            <person name="Ma J."/>
        </authorList>
    </citation>
    <scope>NUCLEOTIDE SEQUENCE [LARGE SCALE GENOMIC DNA]</scope>
    <source>
        <strain evidence="2">CGMCC 1.15795</strain>
    </source>
</reference>
<dbReference type="Proteomes" id="UP001597197">
    <property type="component" value="Unassembled WGS sequence"/>
</dbReference>
<protein>
    <recommendedName>
        <fullName evidence="3">DUF1963 domain-containing protein</fullName>
    </recommendedName>
</protein>
<dbReference type="RefSeq" id="WP_382317099.1">
    <property type="nucleotide sequence ID" value="NZ_JBHUFD010000018.1"/>
</dbReference>
<evidence type="ECO:0008006" key="3">
    <source>
        <dbReference type="Google" id="ProtNLM"/>
    </source>
</evidence>
<evidence type="ECO:0000313" key="1">
    <source>
        <dbReference type="EMBL" id="MFD1874905.1"/>
    </source>
</evidence>
<gene>
    <name evidence="1" type="ORF">ACFSDX_20895</name>
</gene>
<dbReference type="Gene3D" id="2.30.320.10">
    <property type="entry name" value="YwqG-like"/>
    <property type="match status" value="1"/>
</dbReference>
<proteinExistence type="predicted"/>
<accession>A0ABW4QZW1</accession>
<name>A0ABW4QZW1_9BACT</name>
<sequence>MSPEEIKTALARPAVAFTTGGFRPTHTATESWLGRVYLSRAGETLPLDARGRPMWPLLQLVPAGLPAVPALLAHTQALTVFVSQKLPVDTKPAPNGQNWLLREYQLGEPLVLNELATAASPLQPFPLQAGPPLTDYPVWDGGGADHLVEEVMALKHRGLVTSYYDLVENHPGHKLGGWPSFCQPGIEFSPGFEFMLQIASDAKAHFNVVDGGTIFLAKNAATGEWEFYCDFY</sequence>